<name>A0AAV2ZDJ5_9STRA</name>
<dbReference type="GO" id="GO:0005829">
    <property type="term" value="C:cytosol"/>
    <property type="evidence" value="ECO:0007669"/>
    <property type="project" value="TreeGrafter"/>
</dbReference>
<proteinExistence type="inferred from homology"/>
<dbReference type="PANTHER" id="PTHR30239">
    <property type="entry name" value="ACETOLACTATE SYNTHASE SMALL SUBUNIT"/>
    <property type="match status" value="1"/>
</dbReference>
<dbReference type="InterPro" id="IPR045865">
    <property type="entry name" value="ACT-like_dom_sf"/>
</dbReference>
<dbReference type="AlphaFoldDB" id="A0AAV2ZDJ5"/>
<dbReference type="InterPro" id="IPR039557">
    <property type="entry name" value="AHAS_ACT"/>
</dbReference>
<evidence type="ECO:0000256" key="5">
    <source>
        <dbReference type="ARBA" id="ARBA00023304"/>
    </source>
</evidence>
<dbReference type="FunFam" id="3.30.70.1150:FF:000001">
    <property type="entry name" value="Acetolactate synthase small subunit"/>
    <property type="match status" value="1"/>
</dbReference>
<dbReference type="GO" id="GO:0009097">
    <property type="term" value="P:isoleucine biosynthetic process"/>
    <property type="evidence" value="ECO:0007669"/>
    <property type="project" value="TreeGrafter"/>
</dbReference>
<evidence type="ECO:0000256" key="3">
    <source>
        <dbReference type="ARBA" id="ARBA00006341"/>
    </source>
</evidence>
<gene>
    <name evidence="7" type="ORF">N0F65_011602</name>
</gene>
<dbReference type="InterPro" id="IPR019455">
    <property type="entry name" value="Acetolactate_synth_ssu_C"/>
</dbReference>
<comment type="caution">
    <text evidence="7">The sequence shown here is derived from an EMBL/GenBank/DDBJ whole genome shotgun (WGS) entry which is preliminary data.</text>
</comment>
<feature type="domain" description="ACT" evidence="6">
    <location>
        <begin position="54"/>
        <end position="139"/>
    </location>
</feature>
<dbReference type="Gene3D" id="3.30.70.1150">
    <property type="entry name" value="ACT-like. Chain A, domain 2"/>
    <property type="match status" value="1"/>
</dbReference>
<evidence type="ECO:0000313" key="8">
    <source>
        <dbReference type="Proteomes" id="UP001146120"/>
    </source>
</evidence>
<dbReference type="GO" id="GO:0009099">
    <property type="term" value="P:L-valine biosynthetic process"/>
    <property type="evidence" value="ECO:0007669"/>
    <property type="project" value="TreeGrafter"/>
</dbReference>
<evidence type="ECO:0000259" key="6">
    <source>
        <dbReference type="PROSITE" id="PS51671"/>
    </source>
</evidence>
<organism evidence="7 8">
    <name type="scientific">Lagenidium giganteum</name>
    <dbReference type="NCBI Taxonomy" id="4803"/>
    <lineage>
        <taxon>Eukaryota</taxon>
        <taxon>Sar</taxon>
        <taxon>Stramenopiles</taxon>
        <taxon>Oomycota</taxon>
        <taxon>Peronosporomycetes</taxon>
        <taxon>Pythiales</taxon>
        <taxon>Pythiaceae</taxon>
    </lineage>
</organism>
<dbReference type="PANTHER" id="PTHR30239:SF0">
    <property type="entry name" value="ACETOLACTATE SYNTHASE SMALL SUBUNIT 1, CHLOROPLASTIC"/>
    <property type="match status" value="1"/>
</dbReference>
<accession>A0AAV2ZDJ5</accession>
<comment type="similarity">
    <text evidence="3">Belongs to the acetolactate synthase small subunit family.</text>
</comment>
<dbReference type="EMBL" id="DAKRPA010000021">
    <property type="protein sequence ID" value="DBA03243.1"/>
    <property type="molecule type" value="Genomic_DNA"/>
</dbReference>
<keyword evidence="8" id="KW-1185">Reference proteome</keyword>
<keyword evidence="4" id="KW-0028">Amino-acid biosynthesis</keyword>
<reference evidence="7" key="2">
    <citation type="journal article" date="2023" name="Microbiol Resour">
        <title>Decontamination and Annotation of the Draft Genome Sequence of the Oomycete Lagenidium giganteum ARSEF 373.</title>
        <authorList>
            <person name="Morgan W.R."/>
            <person name="Tartar A."/>
        </authorList>
    </citation>
    <scope>NUCLEOTIDE SEQUENCE</scope>
    <source>
        <strain evidence="7">ARSEF 373</strain>
    </source>
</reference>
<dbReference type="NCBIfam" id="NF008864">
    <property type="entry name" value="PRK11895.1"/>
    <property type="match status" value="1"/>
</dbReference>
<comment type="pathway">
    <text evidence="2">Amino-acid biosynthesis; L-valine biosynthesis; L-valine from pyruvate: step 1/4.</text>
</comment>
<evidence type="ECO:0000313" key="7">
    <source>
        <dbReference type="EMBL" id="DBA03243.1"/>
    </source>
</evidence>
<reference evidence="7" key="1">
    <citation type="submission" date="2022-11" db="EMBL/GenBank/DDBJ databases">
        <authorList>
            <person name="Morgan W.R."/>
            <person name="Tartar A."/>
        </authorList>
    </citation>
    <scope>NUCLEOTIDE SEQUENCE</scope>
    <source>
        <strain evidence="7">ARSEF 373</strain>
    </source>
</reference>
<dbReference type="Pfam" id="PF22629">
    <property type="entry name" value="ACT_AHAS_ss"/>
    <property type="match status" value="1"/>
</dbReference>
<dbReference type="Gene3D" id="3.30.70.260">
    <property type="match status" value="1"/>
</dbReference>
<dbReference type="SUPFAM" id="SSF55021">
    <property type="entry name" value="ACT-like"/>
    <property type="match status" value="2"/>
</dbReference>
<dbReference type="GO" id="GO:1990610">
    <property type="term" value="F:acetolactate synthase regulator activity"/>
    <property type="evidence" value="ECO:0007669"/>
    <property type="project" value="InterPro"/>
</dbReference>
<dbReference type="PROSITE" id="PS51671">
    <property type="entry name" value="ACT"/>
    <property type="match status" value="1"/>
</dbReference>
<evidence type="ECO:0000256" key="4">
    <source>
        <dbReference type="ARBA" id="ARBA00022605"/>
    </source>
</evidence>
<dbReference type="InterPro" id="IPR027271">
    <property type="entry name" value="Acetolactate_synth/TF_NikR_C"/>
</dbReference>
<dbReference type="InterPro" id="IPR004789">
    <property type="entry name" value="Acetalactate_synth_ssu"/>
</dbReference>
<dbReference type="InterPro" id="IPR054480">
    <property type="entry name" value="AHAS_small-like_ACT"/>
</dbReference>
<dbReference type="InterPro" id="IPR002912">
    <property type="entry name" value="ACT_dom"/>
</dbReference>
<comment type="pathway">
    <text evidence="1">Amino-acid biosynthesis; L-isoleucine biosynthesis; L-isoleucine from 2-oxobutanoate: step 1/4.</text>
</comment>
<keyword evidence="5" id="KW-0100">Branched-chain amino acid biosynthesis</keyword>
<dbReference type="Pfam" id="PF10369">
    <property type="entry name" value="ALS_ss_C"/>
    <property type="match status" value="1"/>
</dbReference>
<dbReference type="NCBIfam" id="TIGR00119">
    <property type="entry name" value="acolac_sm"/>
    <property type="match status" value="1"/>
</dbReference>
<sequence>MLSSMPRALRRQLRPAVSALSAHRAPVSAYKQHPLAAASLRAMSAGAQESRRHVIAALVMNQPGCLAEIANLFAARDVWTYMSRTAAGYNIDSLVVGRTEVDELSRLTVVVKGTDQSVANMKKQLEDVVYVAVVNILSSGAESKKNYVERDLMLAKVATAKAGSRAEVVELANLFDAKVIDVRPHQVMVQLAGTPGRIEAFLELLKPLGIIEIHRSGVIAMARSTSVSENLGDLSSFEGATQSLLQDEEDVDNTRLPPG</sequence>
<evidence type="ECO:0000256" key="1">
    <source>
        <dbReference type="ARBA" id="ARBA00004974"/>
    </source>
</evidence>
<dbReference type="GO" id="GO:0003984">
    <property type="term" value="F:acetolactate synthase activity"/>
    <property type="evidence" value="ECO:0007669"/>
    <property type="project" value="TreeGrafter"/>
</dbReference>
<evidence type="ECO:0000256" key="2">
    <source>
        <dbReference type="ARBA" id="ARBA00005025"/>
    </source>
</evidence>
<dbReference type="Proteomes" id="UP001146120">
    <property type="component" value="Unassembled WGS sequence"/>
</dbReference>
<dbReference type="CDD" id="cd04878">
    <property type="entry name" value="ACT_AHAS"/>
    <property type="match status" value="1"/>
</dbReference>
<protein>
    <recommendedName>
        <fullName evidence="6">ACT domain-containing protein</fullName>
    </recommendedName>
</protein>